<comment type="caution">
    <text evidence="1">The sequence shown here is derived from an EMBL/GenBank/DDBJ whole genome shotgun (WGS) entry which is preliminary data.</text>
</comment>
<organism evidence="1 2">
    <name type="scientific">Amazonocrinis nigriterrae CENA67</name>
    <dbReference type="NCBI Taxonomy" id="2794033"/>
    <lineage>
        <taxon>Bacteria</taxon>
        <taxon>Bacillati</taxon>
        <taxon>Cyanobacteriota</taxon>
        <taxon>Cyanophyceae</taxon>
        <taxon>Nostocales</taxon>
        <taxon>Nostocaceae</taxon>
        <taxon>Amazonocrinis</taxon>
        <taxon>Amazonocrinis nigriterrae</taxon>
    </lineage>
</organism>
<dbReference type="PANTHER" id="PTHR42941">
    <property type="entry name" value="SLL1037 PROTEIN"/>
    <property type="match status" value="1"/>
</dbReference>
<dbReference type="PANTHER" id="PTHR42941:SF1">
    <property type="entry name" value="SLL1037 PROTEIN"/>
    <property type="match status" value="1"/>
</dbReference>
<name>A0A8J7HWL1_9NOST</name>
<protein>
    <submittedName>
        <fullName evidence="1">TAXI family TRAP transporter solute-binding subunit</fullName>
    </submittedName>
</protein>
<dbReference type="InterPro" id="IPR011852">
    <property type="entry name" value="TRAP_TAXI"/>
</dbReference>
<dbReference type="AlphaFoldDB" id="A0A8J7HWL1"/>
<proteinExistence type="predicted"/>
<accession>A0A8J7HWL1</accession>
<keyword evidence="2" id="KW-1185">Reference proteome</keyword>
<sequence length="529" mass="58596">MSELSGKQSWSKQLVSSFGSLLKSRRCPRAIVIIFGGLASGTVISVLSSCSVQPDSVSLSSGTAGGFYNRVGEQISHSTQTTVGLKVRNLDSQGSRENLQRLLSGQVDFALVQLDIASQAMRQGKIQAVAILANEYVHIIARKDSGLRSFADLEGKRVAIGTPGSGISFTTSQLIKADKLKIQEDASDFDTAFKKLNASQLDAIAYVGSLGANQKLRQQFINNPNLRIIPIQQSLINNLIVLEPGSYQTATLPMGTYASRPSVPEQDVSTISTAAVLVTRPNMDGHKVGLVTWSIISTARTYSEFYPELQNTESSEPLRKGLFYVHPAAQEVFEDGDPRAAFIRYWQKNSDLQSGVFILLFTSAMGLVVRQWRKQSSQKLLGTTVNRVAELKKLLAENPQEALKGIEDLRQEHRLRFIDGAVTTEIYEQLQQKTQTFADECRLILEKQRRKFVMDTLLLLDEWQATLQTDPDVALQKLRQIKQDYRDMLLSDQVDIEAYVELMQLTLMSVMTLAPQSLPGGAAFTRPES</sequence>
<evidence type="ECO:0000313" key="2">
    <source>
        <dbReference type="Proteomes" id="UP000632766"/>
    </source>
</evidence>
<dbReference type="Proteomes" id="UP000632766">
    <property type="component" value="Unassembled WGS sequence"/>
</dbReference>
<dbReference type="Gene3D" id="3.40.190.10">
    <property type="entry name" value="Periplasmic binding protein-like II"/>
    <property type="match status" value="2"/>
</dbReference>
<dbReference type="Pfam" id="PF16868">
    <property type="entry name" value="NMT1_3"/>
    <property type="match status" value="1"/>
</dbReference>
<dbReference type="SUPFAM" id="SSF53850">
    <property type="entry name" value="Periplasmic binding protein-like II"/>
    <property type="match status" value="1"/>
</dbReference>
<evidence type="ECO:0000313" key="1">
    <source>
        <dbReference type="EMBL" id="MBH8563979.1"/>
    </source>
</evidence>
<gene>
    <name evidence="1" type="ORF">I8748_17615</name>
</gene>
<reference evidence="1 2" key="1">
    <citation type="journal article" date="2021" name="Int. J. Syst. Evol. Microbiol.">
        <title>Amazonocrinis nigriterrae gen. nov., sp. nov., Atlanticothrix silvestris gen. nov., sp. nov. and Dendronalium phyllosphericum gen. nov., sp. nov., nostocacean cyanobacteria from Brazilian environments.</title>
        <authorList>
            <person name="Alvarenga D.O."/>
            <person name="Andreote A.P.D."/>
            <person name="Branco L.H.Z."/>
            <person name="Delbaje E."/>
            <person name="Cruz R.B."/>
            <person name="Varani A.M."/>
            <person name="Fiore M.F."/>
        </authorList>
    </citation>
    <scope>NUCLEOTIDE SEQUENCE [LARGE SCALE GENOMIC DNA]</scope>
    <source>
        <strain evidence="1 2">CENA67</strain>
    </source>
</reference>
<dbReference type="EMBL" id="JAECZC010000032">
    <property type="protein sequence ID" value="MBH8563979.1"/>
    <property type="molecule type" value="Genomic_DNA"/>
</dbReference>
<dbReference type="NCBIfam" id="TIGR02122">
    <property type="entry name" value="TRAP_TAXI"/>
    <property type="match status" value="1"/>
</dbReference>
<dbReference type="RefSeq" id="WP_198125841.1">
    <property type="nucleotide sequence ID" value="NZ_JAECZC010000032.1"/>
</dbReference>